<dbReference type="PROSITE" id="PS50892">
    <property type="entry name" value="V_SNARE"/>
    <property type="match status" value="1"/>
</dbReference>
<dbReference type="SUPFAM" id="SSF58038">
    <property type="entry name" value="SNARE fusion complex"/>
    <property type="match status" value="1"/>
</dbReference>
<dbReference type="AlphaFoldDB" id="O01388"/>
<feature type="transmembrane region" description="Helical" evidence="3">
    <location>
        <begin position="94"/>
        <end position="114"/>
    </location>
</feature>
<evidence type="ECO:0000256" key="3">
    <source>
        <dbReference type="SAM" id="Phobius"/>
    </source>
</evidence>
<evidence type="ECO:0000256" key="1">
    <source>
        <dbReference type="PROSITE-ProRule" id="PRU00290"/>
    </source>
</evidence>
<dbReference type="PRINTS" id="PR00219">
    <property type="entry name" value="SYNAPTOBREVN"/>
</dbReference>
<evidence type="ECO:0000313" key="5">
    <source>
        <dbReference type="EMBL" id="AAC47498.1"/>
    </source>
</evidence>
<dbReference type="InterPro" id="IPR001388">
    <property type="entry name" value="Synaptobrevin-like"/>
</dbReference>
<organism evidence="5">
    <name type="scientific">Hirudo medicinalis</name>
    <name type="common">Medicinal leech</name>
    <dbReference type="NCBI Taxonomy" id="6421"/>
    <lineage>
        <taxon>Eukaryota</taxon>
        <taxon>Metazoa</taxon>
        <taxon>Spiralia</taxon>
        <taxon>Lophotrochozoa</taxon>
        <taxon>Annelida</taxon>
        <taxon>Clitellata</taxon>
        <taxon>Hirudinea</taxon>
        <taxon>Hirudinida</taxon>
        <taxon>Hirudiniformes</taxon>
        <taxon>Hirudinidae</taxon>
        <taxon>Hirudo</taxon>
    </lineage>
</organism>
<dbReference type="InterPro" id="IPR042855">
    <property type="entry name" value="V_SNARE_CC"/>
</dbReference>
<dbReference type="CDD" id="cd15870">
    <property type="entry name" value="R-SNARE_VAMP2"/>
    <property type="match status" value="1"/>
</dbReference>
<dbReference type="InterPro" id="IPR016444">
    <property type="entry name" value="Synaptobrevin/VAMP"/>
</dbReference>
<keyword evidence="3" id="KW-0472">Membrane</keyword>
<dbReference type="Pfam" id="PF00957">
    <property type="entry name" value="Synaptobrevin"/>
    <property type="match status" value="1"/>
</dbReference>
<dbReference type="GO" id="GO:0016020">
    <property type="term" value="C:membrane"/>
    <property type="evidence" value="ECO:0007669"/>
    <property type="project" value="InterPro"/>
</dbReference>
<keyword evidence="3" id="KW-1133">Transmembrane helix</keyword>
<evidence type="ECO:0000259" key="4">
    <source>
        <dbReference type="PROSITE" id="PS50892"/>
    </source>
</evidence>
<sequence length="169" mass="17817">MAQPPPKPSTGPGGLPAPGAPPQPAPQSKRLQQAQAQVDEVVDMMRVNVDKVLEKDQKLAELDGRADALQAGASQFEASAGKLKRKFWWKNMKMMLIMGAVVAVVVVIFGAWIYNKFSGTSSVPQEGTPVLQSPMAQQPQSLPENIPPASPVGGGGGGKKGKNKQPHSS</sequence>
<feature type="compositionally biased region" description="Polar residues" evidence="2">
    <location>
        <begin position="122"/>
        <end position="143"/>
    </location>
</feature>
<evidence type="ECO:0000256" key="2">
    <source>
        <dbReference type="SAM" id="MobiDB-lite"/>
    </source>
</evidence>
<feature type="region of interest" description="Disordered" evidence="2">
    <location>
        <begin position="122"/>
        <end position="169"/>
    </location>
</feature>
<name>O01388_HIRME</name>
<dbReference type="Gene3D" id="1.20.5.110">
    <property type="match status" value="1"/>
</dbReference>
<accession>O01388</accession>
<keyword evidence="3" id="KW-0812">Transmembrane</keyword>
<dbReference type="GO" id="GO:0016192">
    <property type="term" value="P:vesicle-mediated transport"/>
    <property type="evidence" value="ECO:0007669"/>
    <property type="project" value="InterPro"/>
</dbReference>
<feature type="region of interest" description="Disordered" evidence="2">
    <location>
        <begin position="1"/>
        <end position="36"/>
    </location>
</feature>
<proteinExistence type="evidence at transcript level"/>
<dbReference type="PANTHER" id="PTHR45701">
    <property type="entry name" value="SYNAPTOBREVIN FAMILY MEMBER"/>
    <property type="match status" value="1"/>
</dbReference>
<dbReference type="EMBL" id="U85805">
    <property type="protein sequence ID" value="AAC47498.1"/>
    <property type="molecule type" value="mRNA"/>
</dbReference>
<reference evidence="5" key="1">
    <citation type="journal article" date="1997" name="J. Neurosci.">
        <title>Inhibition of transmitter release correlates with the proteolytic activity of tetanus toxin and botulinus toxin A in individual cultured synapses of Hirudo medicinalis.</title>
        <authorList>
            <person name="Bruns D."/>
            <person name="Engers S."/>
            <person name="Yang C."/>
            <person name="Ossig R."/>
            <person name="Jeromin A."/>
            <person name="Jahn R."/>
        </authorList>
    </citation>
    <scope>NUCLEOTIDE SEQUENCE</scope>
    <source>
        <tissue evidence="5">Nerve cord</tissue>
    </source>
</reference>
<feature type="domain" description="V-SNARE coiled-coil homology" evidence="4">
    <location>
        <begin position="30"/>
        <end position="90"/>
    </location>
</feature>
<keyword evidence="1" id="KW-0175">Coiled coil</keyword>
<protein>
    <submittedName>
        <fullName evidence="5">Synaptobrevin homolog</fullName>
    </submittedName>
</protein>
<feature type="compositionally biased region" description="Basic residues" evidence="2">
    <location>
        <begin position="159"/>
        <end position="169"/>
    </location>
</feature>